<dbReference type="EC" id="2.7.13.3" evidence="2"/>
<organism evidence="9 10">
    <name type="scientific">Stenotrophomonas panacihumi</name>
    <dbReference type="NCBI Taxonomy" id="676599"/>
    <lineage>
        <taxon>Bacteria</taxon>
        <taxon>Pseudomonadati</taxon>
        <taxon>Pseudomonadota</taxon>
        <taxon>Gammaproteobacteria</taxon>
        <taxon>Lysobacterales</taxon>
        <taxon>Lysobacteraceae</taxon>
        <taxon>Stenotrophomonas</taxon>
    </lineage>
</organism>
<dbReference type="STRING" id="676599.ARC20_14080"/>
<evidence type="ECO:0000256" key="1">
    <source>
        <dbReference type="ARBA" id="ARBA00000085"/>
    </source>
</evidence>
<feature type="transmembrane region" description="Helical" evidence="6">
    <location>
        <begin position="351"/>
        <end position="373"/>
    </location>
</feature>
<feature type="transmembrane region" description="Helical" evidence="6">
    <location>
        <begin position="267"/>
        <end position="287"/>
    </location>
</feature>
<dbReference type="GO" id="GO:0004673">
    <property type="term" value="F:protein histidine kinase activity"/>
    <property type="evidence" value="ECO:0007669"/>
    <property type="project" value="UniProtKB-EC"/>
</dbReference>
<dbReference type="InterPro" id="IPR050482">
    <property type="entry name" value="Sensor_HK_TwoCompSys"/>
</dbReference>
<feature type="chain" id="PRO_5006390158" description="histidine kinase" evidence="7">
    <location>
        <begin position="22"/>
        <end position="607"/>
    </location>
</feature>
<keyword evidence="3" id="KW-0808">Transferase</keyword>
<dbReference type="PROSITE" id="PS50109">
    <property type="entry name" value="HIS_KIN"/>
    <property type="match status" value="1"/>
</dbReference>
<evidence type="ECO:0000256" key="3">
    <source>
        <dbReference type="ARBA" id="ARBA00022679"/>
    </source>
</evidence>
<feature type="signal peptide" evidence="7">
    <location>
        <begin position="1"/>
        <end position="21"/>
    </location>
</feature>
<dbReference type="Pfam" id="PF02518">
    <property type="entry name" value="HATPase_c"/>
    <property type="match status" value="1"/>
</dbReference>
<keyword evidence="6" id="KW-1133">Transmembrane helix</keyword>
<name>A0A0R0A2G7_9GAMM</name>
<dbReference type="InterPro" id="IPR003594">
    <property type="entry name" value="HATPase_dom"/>
</dbReference>
<feature type="transmembrane region" description="Helical" evidence="6">
    <location>
        <begin position="205"/>
        <end position="222"/>
    </location>
</feature>
<dbReference type="PROSITE" id="PS51257">
    <property type="entry name" value="PROKAR_LIPOPROTEIN"/>
    <property type="match status" value="1"/>
</dbReference>
<dbReference type="SUPFAM" id="SSF49785">
    <property type="entry name" value="Galactose-binding domain-like"/>
    <property type="match status" value="1"/>
</dbReference>
<dbReference type="InterPro" id="IPR036890">
    <property type="entry name" value="HATPase_C_sf"/>
</dbReference>
<dbReference type="SUPFAM" id="SSF55874">
    <property type="entry name" value="ATPase domain of HSP90 chaperone/DNA topoisomerase II/histidine kinase"/>
    <property type="match status" value="1"/>
</dbReference>
<feature type="transmembrane region" description="Helical" evidence="6">
    <location>
        <begin position="179"/>
        <end position="198"/>
    </location>
</feature>
<evidence type="ECO:0000256" key="5">
    <source>
        <dbReference type="ARBA" id="ARBA00023012"/>
    </source>
</evidence>
<dbReference type="Proteomes" id="UP000051802">
    <property type="component" value="Unassembled WGS sequence"/>
</dbReference>
<dbReference type="PANTHER" id="PTHR24421:SF10">
    <property type="entry name" value="NITRATE_NITRITE SENSOR PROTEIN NARQ"/>
    <property type="match status" value="1"/>
</dbReference>
<gene>
    <name evidence="9" type="ORF">ARC20_14080</name>
</gene>
<keyword evidence="10" id="KW-1185">Reference proteome</keyword>
<dbReference type="AlphaFoldDB" id="A0A0R0A2G7"/>
<keyword evidence="7" id="KW-0732">Signal</keyword>
<feature type="domain" description="Histidine kinase" evidence="8">
    <location>
        <begin position="519"/>
        <end position="607"/>
    </location>
</feature>
<dbReference type="PANTHER" id="PTHR24421">
    <property type="entry name" value="NITRATE/NITRITE SENSOR PROTEIN NARX-RELATED"/>
    <property type="match status" value="1"/>
</dbReference>
<dbReference type="GO" id="GO:0000160">
    <property type="term" value="P:phosphorelay signal transduction system"/>
    <property type="evidence" value="ECO:0007669"/>
    <property type="project" value="UniProtKB-KW"/>
</dbReference>
<sequence length="607" mass="67205">MAVRALAGWLLVLLLAGCAPRAEPIAGLTLDLAEAAASGWDAQSPPAEGWTPVRLPDDWTSRWPRHDGVVWYRLRWEQHGTAPTGLLVPYVCLASEMRLNGQLIQRDPKLVEPLSRAWTQPRYFELSSPLLREGRNELLVRVSGLAAYQPGMDVVRVGPPDVLQAQFQRDFLLRHDAQLFNRCVGLVLGGLFGMLWLLSRRAMHGWFALSSLFSAVYGWNFVATSPWPFASTDAWAAMNIAMYVCGATCLAMFLLRFSERRWPRTEALLLVLAGASLLLAVVAPRYLGPQRAPWVLAGTLVYYGAMLLFMVHALRSPFTDRRLLAATFAIQMAVSLHDLAVFFGLVDSRTYLLSLTAPLTLLGTGFVLTYHYAQMLRRVEGFNAELIREVHGATTQLTDTLSREHALALQNTRIAERLGLVRDLHDGFGGTLLGTIAQLEREDAPRAPAQIATLLRDMRDDLRLIIDTTAQPHEGGLPALLAPLRHRWSQRLEAGGMEMHWEVEALDALQPSPGTGLDILRLLQEALTNAFRHSGARRIGVRAIRTEDRIRVQVQDDGRGMASAPADAPRNGMGLDNMRARAARLGGELRIETRAGQGTLVEFSFAA</sequence>
<feature type="transmembrane region" description="Helical" evidence="6">
    <location>
        <begin position="293"/>
        <end position="311"/>
    </location>
</feature>
<evidence type="ECO:0000313" key="10">
    <source>
        <dbReference type="Proteomes" id="UP000051802"/>
    </source>
</evidence>
<dbReference type="InterPro" id="IPR005467">
    <property type="entry name" value="His_kinase_dom"/>
</dbReference>
<dbReference type="CDD" id="cd16917">
    <property type="entry name" value="HATPase_UhpB-NarQ-NarX-like"/>
    <property type="match status" value="1"/>
</dbReference>
<dbReference type="RefSeq" id="WP_057648242.1">
    <property type="nucleotide sequence ID" value="NZ_LLXU01000108.1"/>
</dbReference>
<protein>
    <recommendedName>
        <fullName evidence="2">histidine kinase</fullName>
        <ecNumber evidence="2">2.7.13.3</ecNumber>
    </recommendedName>
</protein>
<feature type="transmembrane region" description="Helical" evidence="6">
    <location>
        <begin position="323"/>
        <end position="345"/>
    </location>
</feature>
<dbReference type="EMBL" id="LLXU01000108">
    <property type="protein sequence ID" value="KRG39293.1"/>
    <property type="molecule type" value="Genomic_DNA"/>
</dbReference>
<dbReference type="Gene3D" id="2.60.120.260">
    <property type="entry name" value="Galactose-binding domain-like"/>
    <property type="match status" value="1"/>
</dbReference>
<keyword evidence="6" id="KW-0812">Transmembrane</keyword>
<reference evidence="9 10" key="1">
    <citation type="submission" date="2015-10" db="EMBL/GenBank/DDBJ databases">
        <title>Genome sequencing and analysis of members of genus Stenotrophomonas.</title>
        <authorList>
            <person name="Patil P.P."/>
            <person name="Midha S."/>
            <person name="Patil P.B."/>
        </authorList>
    </citation>
    <scope>NUCLEOTIDE SEQUENCE [LARGE SCALE GENOMIC DNA]</scope>
    <source>
        <strain evidence="9 10">JCM 16536</strain>
    </source>
</reference>
<evidence type="ECO:0000256" key="7">
    <source>
        <dbReference type="SAM" id="SignalP"/>
    </source>
</evidence>
<evidence type="ECO:0000256" key="6">
    <source>
        <dbReference type="SAM" id="Phobius"/>
    </source>
</evidence>
<keyword evidence="4" id="KW-0418">Kinase</keyword>
<evidence type="ECO:0000259" key="8">
    <source>
        <dbReference type="PROSITE" id="PS50109"/>
    </source>
</evidence>
<dbReference type="SMART" id="SM00387">
    <property type="entry name" value="HATPase_c"/>
    <property type="match status" value="1"/>
</dbReference>
<proteinExistence type="predicted"/>
<keyword evidence="6" id="KW-0472">Membrane</keyword>
<accession>A0A0R0A2G7</accession>
<feature type="transmembrane region" description="Helical" evidence="6">
    <location>
        <begin position="234"/>
        <end position="255"/>
    </location>
</feature>
<comment type="catalytic activity">
    <reaction evidence="1">
        <text>ATP + protein L-histidine = ADP + protein N-phospho-L-histidine.</text>
        <dbReference type="EC" id="2.7.13.3"/>
    </reaction>
</comment>
<dbReference type="InterPro" id="IPR008979">
    <property type="entry name" value="Galactose-bd-like_sf"/>
</dbReference>
<keyword evidence="5" id="KW-0902">Two-component regulatory system</keyword>
<evidence type="ECO:0000256" key="2">
    <source>
        <dbReference type="ARBA" id="ARBA00012438"/>
    </source>
</evidence>
<dbReference type="OrthoDB" id="9797605at2"/>
<evidence type="ECO:0000256" key="4">
    <source>
        <dbReference type="ARBA" id="ARBA00022777"/>
    </source>
</evidence>
<comment type="caution">
    <text evidence="9">The sequence shown here is derived from an EMBL/GenBank/DDBJ whole genome shotgun (WGS) entry which is preliminary data.</text>
</comment>
<evidence type="ECO:0000313" key="9">
    <source>
        <dbReference type="EMBL" id="KRG39293.1"/>
    </source>
</evidence>
<dbReference type="Gene3D" id="3.30.565.10">
    <property type="entry name" value="Histidine kinase-like ATPase, C-terminal domain"/>
    <property type="match status" value="1"/>
</dbReference>